<evidence type="ECO:0000256" key="2">
    <source>
        <dbReference type="SAM" id="Phobius"/>
    </source>
</evidence>
<dbReference type="GO" id="GO:0004713">
    <property type="term" value="F:protein tyrosine kinase activity"/>
    <property type="evidence" value="ECO:0007669"/>
    <property type="project" value="TreeGrafter"/>
</dbReference>
<name>A0AA37T5Z1_9GAMM</name>
<feature type="coiled-coil region" evidence="1">
    <location>
        <begin position="313"/>
        <end position="378"/>
    </location>
</feature>
<proteinExistence type="predicted"/>
<dbReference type="AlphaFoldDB" id="A0AA37T5Z1"/>
<dbReference type="InterPro" id="IPR050445">
    <property type="entry name" value="Bact_polysacc_biosynth/exp"/>
</dbReference>
<organism evidence="3 4">
    <name type="scientific">Marinibactrum halimedae</name>
    <dbReference type="NCBI Taxonomy" id="1444977"/>
    <lineage>
        <taxon>Bacteria</taxon>
        <taxon>Pseudomonadati</taxon>
        <taxon>Pseudomonadota</taxon>
        <taxon>Gammaproteobacteria</taxon>
        <taxon>Cellvibrionales</taxon>
        <taxon>Cellvibrionaceae</taxon>
        <taxon>Marinibactrum</taxon>
    </lineage>
</organism>
<feature type="transmembrane region" description="Helical" evidence="2">
    <location>
        <begin position="481"/>
        <end position="502"/>
    </location>
</feature>
<feature type="transmembrane region" description="Helical" evidence="2">
    <location>
        <begin position="20"/>
        <end position="42"/>
    </location>
</feature>
<comment type="caution">
    <text evidence="3">The sequence shown here is derived from an EMBL/GenBank/DDBJ whole genome shotgun (WGS) entry which is preliminary data.</text>
</comment>
<dbReference type="EMBL" id="BSPD01000007">
    <property type="protein sequence ID" value="GLS24476.1"/>
    <property type="molecule type" value="Genomic_DNA"/>
</dbReference>
<accession>A0AA37T5Z1</accession>
<dbReference type="Proteomes" id="UP001156870">
    <property type="component" value="Unassembled WGS sequence"/>
</dbReference>
<dbReference type="GO" id="GO:0005886">
    <property type="term" value="C:plasma membrane"/>
    <property type="evidence" value="ECO:0007669"/>
    <property type="project" value="TreeGrafter"/>
</dbReference>
<keyword evidence="2" id="KW-0472">Membrane</keyword>
<feature type="transmembrane region" description="Helical" evidence="2">
    <location>
        <begin position="414"/>
        <end position="439"/>
    </location>
</feature>
<dbReference type="RefSeq" id="WP_232594352.1">
    <property type="nucleotide sequence ID" value="NZ_BSPD01000007.1"/>
</dbReference>
<sequence length="504" mass="56721">MDIRYLLELLKSAFEELSNYKYAGTAIFIAVTFVLCFLGSVWPQTYTTTALIQADRKNIIEPLLPGRVAMTEVPPVSIVIETLYSPRILIRAAEEIGLINDESSDREMDIAKNRIGAALEHKIVDDNLLRLTVTSDSPEKSYDTLTKVLEVFNEDASKQKQDESKNAFDFISTQVNKYKIQLEEAETKLSDYKINNMVGTELGVQNRISELRIELESLEISVEENEAKAASIRSQLVNESVFQEARSKLATLNTQKVEIQNNLQTLQLSFQDDYPDVVSAKSQLAAVQYEIDYLRDLYPELPSDISSDEITLFDELRGTLSDIEIENKSLKRRRTAIEALLKKENERAEKITQDQAKLAELTRDYDKTKQIYEELLQRRENASLSMTIDKEGQGMSYRVREAPTYPTQPTGLQAMHFVIAAPVLGALAPLGLCFIFVFLDPRIRTSYSLRNHLPEGIDILGSVPAYEEASAPGFSAFSNKLILIIILLSLGCYGYLASLLLAGQ</sequence>
<keyword evidence="4" id="KW-1185">Reference proteome</keyword>
<dbReference type="PANTHER" id="PTHR32309">
    <property type="entry name" value="TYROSINE-PROTEIN KINASE"/>
    <property type="match status" value="1"/>
</dbReference>
<keyword evidence="2" id="KW-1133">Transmembrane helix</keyword>
<keyword evidence="1" id="KW-0175">Coiled coil</keyword>
<keyword evidence="2" id="KW-0812">Transmembrane</keyword>
<evidence type="ECO:0000313" key="3">
    <source>
        <dbReference type="EMBL" id="GLS24476.1"/>
    </source>
</evidence>
<evidence type="ECO:0008006" key="5">
    <source>
        <dbReference type="Google" id="ProtNLM"/>
    </source>
</evidence>
<evidence type="ECO:0000256" key="1">
    <source>
        <dbReference type="SAM" id="Coils"/>
    </source>
</evidence>
<protein>
    <recommendedName>
        <fullName evidence="5">Polysaccharide chain length determinant N-terminal domain-containing protein</fullName>
    </recommendedName>
</protein>
<evidence type="ECO:0000313" key="4">
    <source>
        <dbReference type="Proteomes" id="UP001156870"/>
    </source>
</evidence>
<feature type="coiled-coil region" evidence="1">
    <location>
        <begin position="168"/>
        <end position="269"/>
    </location>
</feature>
<gene>
    <name evidence="3" type="ORF">GCM10007877_01880</name>
</gene>
<reference evidence="3 4" key="1">
    <citation type="journal article" date="2014" name="Int. J. Syst. Evol. Microbiol.">
        <title>Complete genome sequence of Corynebacterium casei LMG S-19264T (=DSM 44701T), isolated from a smear-ripened cheese.</title>
        <authorList>
            <consortium name="US DOE Joint Genome Institute (JGI-PGF)"/>
            <person name="Walter F."/>
            <person name="Albersmeier A."/>
            <person name="Kalinowski J."/>
            <person name="Ruckert C."/>
        </authorList>
    </citation>
    <scope>NUCLEOTIDE SEQUENCE [LARGE SCALE GENOMIC DNA]</scope>
    <source>
        <strain evidence="3 4">NBRC 110095</strain>
    </source>
</reference>
<dbReference type="PANTHER" id="PTHR32309:SF13">
    <property type="entry name" value="FERRIC ENTEROBACTIN TRANSPORT PROTEIN FEPE"/>
    <property type="match status" value="1"/>
</dbReference>